<sequence length="55" mass="6796">MPDKAAEQFRLLCRALLKHDWINQTKVFGFKWYKQHKLTKQLTQKFFKDWIVITK</sequence>
<evidence type="ECO:0000313" key="2">
    <source>
        <dbReference type="Proteomes" id="UP000603295"/>
    </source>
</evidence>
<reference evidence="2" key="1">
    <citation type="journal article" date="2019" name="Int. J. Syst. Evol. Microbiol.">
        <title>The Global Catalogue of Microorganisms (GCM) 10K type strain sequencing project: providing services to taxonomists for standard genome sequencing and annotation.</title>
        <authorList>
            <consortium name="The Broad Institute Genomics Platform"/>
            <consortium name="The Broad Institute Genome Sequencing Center for Infectious Disease"/>
            <person name="Wu L."/>
            <person name="Ma J."/>
        </authorList>
    </citation>
    <scope>NUCLEOTIDE SEQUENCE [LARGE SCALE GENOMIC DNA]</scope>
    <source>
        <strain evidence="2">CCM 8609</strain>
    </source>
</reference>
<comment type="caution">
    <text evidence="1">The sequence shown here is derived from an EMBL/GenBank/DDBJ whole genome shotgun (WGS) entry which is preliminary data.</text>
</comment>
<dbReference type="Proteomes" id="UP000603295">
    <property type="component" value="Unassembled WGS sequence"/>
</dbReference>
<evidence type="ECO:0000313" key="1">
    <source>
        <dbReference type="EMBL" id="GGI63857.1"/>
    </source>
</evidence>
<protein>
    <submittedName>
        <fullName evidence="1">Uncharacterized protein</fullName>
    </submittedName>
</protein>
<keyword evidence="2" id="KW-1185">Reference proteome</keyword>
<name>A0ABQ2C795_9LACO</name>
<organism evidence="1 2">
    <name type="scientific">Limosilactobacillus caviae</name>
    <dbReference type="NCBI Taxonomy" id="1769424"/>
    <lineage>
        <taxon>Bacteria</taxon>
        <taxon>Bacillati</taxon>
        <taxon>Bacillota</taxon>
        <taxon>Bacilli</taxon>
        <taxon>Lactobacillales</taxon>
        <taxon>Lactobacillaceae</taxon>
        <taxon>Limosilactobacillus</taxon>
    </lineage>
</organism>
<proteinExistence type="predicted"/>
<accession>A0ABQ2C795</accession>
<dbReference type="EMBL" id="BMDS01000006">
    <property type="protein sequence ID" value="GGI63857.1"/>
    <property type="molecule type" value="Genomic_DNA"/>
</dbReference>
<gene>
    <name evidence="1" type="ORF">GCM10011459_16910</name>
</gene>